<dbReference type="OrthoDB" id="434160at2759"/>
<organism evidence="3 4">
    <name type="scientific">Rhododendron simsii</name>
    <name type="common">Sims's rhododendron</name>
    <dbReference type="NCBI Taxonomy" id="118357"/>
    <lineage>
        <taxon>Eukaryota</taxon>
        <taxon>Viridiplantae</taxon>
        <taxon>Streptophyta</taxon>
        <taxon>Embryophyta</taxon>
        <taxon>Tracheophyta</taxon>
        <taxon>Spermatophyta</taxon>
        <taxon>Magnoliopsida</taxon>
        <taxon>eudicotyledons</taxon>
        <taxon>Gunneridae</taxon>
        <taxon>Pentapetalae</taxon>
        <taxon>asterids</taxon>
        <taxon>Ericales</taxon>
        <taxon>Ericaceae</taxon>
        <taxon>Ericoideae</taxon>
        <taxon>Rhodoreae</taxon>
        <taxon>Rhododendron</taxon>
    </lineage>
</organism>
<dbReference type="InterPro" id="IPR029048">
    <property type="entry name" value="HSP70_C_sf"/>
</dbReference>
<gene>
    <name evidence="3" type="ORF">RHSIM_Rhsim01G0190800</name>
</gene>
<protein>
    <submittedName>
        <fullName evidence="3">Uncharacterized protein</fullName>
    </submittedName>
</protein>
<dbReference type="GO" id="GO:0005634">
    <property type="term" value="C:nucleus"/>
    <property type="evidence" value="ECO:0007669"/>
    <property type="project" value="TreeGrafter"/>
</dbReference>
<dbReference type="PANTHER" id="PTHR45639">
    <property type="entry name" value="HSC70CB, ISOFORM G-RELATED"/>
    <property type="match status" value="1"/>
</dbReference>
<dbReference type="PANTHER" id="PTHR45639:SF4">
    <property type="entry name" value="HSC70CB, ISOFORM G"/>
    <property type="match status" value="1"/>
</dbReference>
<dbReference type="GO" id="GO:0005829">
    <property type="term" value="C:cytosol"/>
    <property type="evidence" value="ECO:0007669"/>
    <property type="project" value="TreeGrafter"/>
</dbReference>
<keyword evidence="4" id="KW-1185">Reference proteome</keyword>
<proteinExistence type="predicted"/>
<evidence type="ECO:0000256" key="1">
    <source>
        <dbReference type="ARBA" id="ARBA00022741"/>
    </source>
</evidence>
<evidence type="ECO:0000313" key="4">
    <source>
        <dbReference type="Proteomes" id="UP000626092"/>
    </source>
</evidence>
<evidence type="ECO:0000256" key="2">
    <source>
        <dbReference type="ARBA" id="ARBA00022840"/>
    </source>
</evidence>
<name>A0A834HKT6_RHOSS</name>
<accession>A0A834HKT6</accession>
<evidence type="ECO:0000313" key="3">
    <source>
        <dbReference type="EMBL" id="KAF7154311.1"/>
    </source>
</evidence>
<dbReference type="AlphaFoldDB" id="A0A834HKT6"/>
<keyword evidence="1" id="KW-0547">Nucleotide-binding</keyword>
<dbReference type="EMBL" id="WJXA01000001">
    <property type="protein sequence ID" value="KAF7154311.1"/>
    <property type="molecule type" value="Genomic_DNA"/>
</dbReference>
<dbReference type="Proteomes" id="UP000626092">
    <property type="component" value="Unassembled WGS sequence"/>
</dbReference>
<keyword evidence="2" id="KW-0067">ATP-binding</keyword>
<dbReference type="SUPFAM" id="SSF100934">
    <property type="entry name" value="Heat shock protein 70kD (HSP70), C-terminal subdomain"/>
    <property type="match status" value="1"/>
</dbReference>
<dbReference type="GO" id="GO:0140662">
    <property type="term" value="F:ATP-dependent protein folding chaperone"/>
    <property type="evidence" value="ECO:0007669"/>
    <property type="project" value="InterPro"/>
</dbReference>
<reference evidence="3" key="1">
    <citation type="submission" date="2019-11" db="EMBL/GenBank/DDBJ databases">
        <authorList>
            <person name="Liu Y."/>
            <person name="Hou J."/>
            <person name="Li T.-Q."/>
            <person name="Guan C.-H."/>
            <person name="Wu X."/>
            <person name="Wu H.-Z."/>
            <person name="Ling F."/>
            <person name="Zhang R."/>
            <person name="Shi X.-G."/>
            <person name="Ren J.-P."/>
            <person name="Chen E.-F."/>
            <person name="Sun J.-M."/>
        </authorList>
    </citation>
    <scope>NUCLEOTIDE SEQUENCE</scope>
    <source>
        <strain evidence="3">Adult_tree_wgs_1</strain>
        <tissue evidence="3">Leaves</tissue>
    </source>
</reference>
<sequence>MEETKDKKNAVEAYVYDMRNKLSLSILNSNSFYVFSGSRTNNKNLLLSQKEKRLTKMVRTEDETEGVYNAKLEKLQQSVAGGPTEERYKEHTGNWDGIGDLTNLSIVINDCVKQRLRERKQQQDLLPKYATPVIFSADKERRPALDSMCIISLPSHFKALYIMYYNAFPIGLLFLCSHLCNSVEQLRSNMVKSLTVAKAGINDKGEVKHSLWFPTEDPSKLKAFAACEEEMRKSRAQREGVGSVLVGTRCGWQENPVVGLGIVEQIKGGGKWFGKANGIMLSSYHQPIILASCVPPPEAFFEVNVDGSLNVRNKQAVEVAGALVVSNGLSFAADVGVSRFYPLHQMSVKRDSKITVDTIRHDSGNSFKRKCYFRASKLEECRMLLNGFQGSLCTHISRSGHSVAHSFARFALAIVDFRLYG</sequence>
<comment type="caution">
    <text evidence="3">The sequence shown here is derived from an EMBL/GenBank/DDBJ whole genome shotgun (WGS) entry which is preliminary data.</text>
</comment>
<dbReference type="InterPro" id="IPR013126">
    <property type="entry name" value="Hsp_70_fam"/>
</dbReference>
<dbReference type="GO" id="GO:0005524">
    <property type="term" value="F:ATP binding"/>
    <property type="evidence" value="ECO:0007669"/>
    <property type="project" value="UniProtKB-KW"/>
</dbReference>
<dbReference type="Gene3D" id="1.20.1270.10">
    <property type="match status" value="1"/>
</dbReference>